<accession>A0ABY9YU67</accession>
<dbReference type="Proteomes" id="UP001302072">
    <property type="component" value="Chromosome"/>
</dbReference>
<protein>
    <submittedName>
        <fullName evidence="1">Uncharacterized protein</fullName>
    </submittedName>
</protein>
<reference evidence="1 2" key="1">
    <citation type="submission" date="2022-12" db="EMBL/GenBank/DDBJ databases">
        <title>Two new species, Stenotrophomonas aracearum and Stenotrophomonas oahuensis, isolated from Anthurium (Araceae family) in Hawaii.</title>
        <authorList>
            <person name="Chunag S.C."/>
            <person name="Dobhal S."/>
            <person name="Alvarez A."/>
            <person name="Arif M."/>
        </authorList>
    </citation>
    <scope>NUCLEOTIDE SEQUENCE [LARGE SCALE GENOMIC DNA]</scope>
    <source>
        <strain evidence="1 2">A5586</strain>
    </source>
</reference>
<gene>
    <name evidence="1" type="ORF">PDM29_09480</name>
</gene>
<evidence type="ECO:0000313" key="2">
    <source>
        <dbReference type="Proteomes" id="UP001302072"/>
    </source>
</evidence>
<proteinExistence type="predicted"/>
<organism evidence="1 2">
    <name type="scientific">Stenotrophomonas oahuensis</name>
    <dbReference type="NCBI Taxonomy" id="3003271"/>
    <lineage>
        <taxon>Bacteria</taxon>
        <taxon>Pseudomonadati</taxon>
        <taxon>Pseudomonadota</taxon>
        <taxon>Gammaproteobacteria</taxon>
        <taxon>Lysobacterales</taxon>
        <taxon>Lysobacteraceae</taxon>
        <taxon>Stenotrophomonas</taxon>
    </lineage>
</organism>
<name>A0ABY9YU67_9GAMM</name>
<dbReference type="RefSeq" id="WP_311193574.1">
    <property type="nucleotide sequence ID" value="NZ_CP115541.1"/>
</dbReference>
<keyword evidence="2" id="KW-1185">Reference proteome</keyword>
<sequence length="137" mass="14522">MPALTSSALADLVARLQEGDPSLDAALAAAAPNATVPVREAALALALSQQALLKAQADMDLVADELRKYQKFAAPGKPNLQIVQLRKQQAAVKQTALVARQAFAQATHVFLRETGVVVPARRTPTDFSVLWLGKLVG</sequence>
<dbReference type="EMBL" id="CP115541">
    <property type="protein sequence ID" value="WNH54484.1"/>
    <property type="molecule type" value="Genomic_DNA"/>
</dbReference>
<evidence type="ECO:0000313" key="1">
    <source>
        <dbReference type="EMBL" id="WNH54484.1"/>
    </source>
</evidence>